<keyword evidence="5" id="KW-1185">Reference proteome</keyword>
<dbReference type="InParanoid" id="A7S576"/>
<dbReference type="AlphaFoldDB" id="A7S576"/>
<feature type="domain" description="LamG-like jellyroll fold" evidence="3">
    <location>
        <begin position="547"/>
        <end position="695"/>
    </location>
</feature>
<dbReference type="Gene3D" id="2.60.120.200">
    <property type="match status" value="5"/>
</dbReference>
<name>A7S576_NEMVE</name>
<evidence type="ECO:0000259" key="3">
    <source>
        <dbReference type="SMART" id="SM00560"/>
    </source>
</evidence>
<evidence type="ECO:0000256" key="1">
    <source>
        <dbReference type="ARBA" id="ARBA00022729"/>
    </source>
</evidence>
<accession>A7S576</accession>
<dbReference type="EMBL" id="DS469581">
    <property type="protein sequence ID" value="EDO41196.1"/>
    <property type="molecule type" value="Genomic_DNA"/>
</dbReference>
<protein>
    <recommendedName>
        <fullName evidence="3">LamG-like jellyroll fold domain-containing protein</fullName>
    </recommendedName>
</protein>
<dbReference type="Proteomes" id="UP000001593">
    <property type="component" value="Unassembled WGS sequence"/>
</dbReference>
<evidence type="ECO:0000313" key="4">
    <source>
        <dbReference type="EMBL" id="EDO41196.1"/>
    </source>
</evidence>
<dbReference type="SMART" id="SM00560">
    <property type="entry name" value="LamGL"/>
    <property type="match status" value="1"/>
</dbReference>
<dbReference type="HOGENOM" id="CLU_313372_0_0_1"/>
<dbReference type="PANTHER" id="PTHR45869">
    <property type="entry name" value="C-REACTIVE PROTEIN-RELATED"/>
    <property type="match status" value="1"/>
</dbReference>
<dbReference type="InterPro" id="IPR013320">
    <property type="entry name" value="ConA-like_dom_sf"/>
</dbReference>
<dbReference type="SUPFAM" id="SSF49899">
    <property type="entry name" value="Concanavalin A-like lectins/glucanases"/>
    <property type="match status" value="5"/>
</dbReference>
<keyword evidence="2" id="KW-1015">Disulfide bond</keyword>
<evidence type="ECO:0000313" key="5">
    <source>
        <dbReference type="Proteomes" id="UP000001593"/>
    </source>
</evidence>
<evidence type="ECO:0000256" key="2">
    <source>
        <dbReference type="ARBA" id="ARBA00023157"/>
    </source>
</evidence>
<dbReference type="InterPro" id="IPR051005">
    <property type="entry name" value="Pentraxin_domain"/>
</dbReference>
<proteinExistence type="predicted"/>
<dbReference type="Pfam" id="PF13385">
    <property type="entry name" value="Laminin_G_3"/>
    <property type="match status" value="5"/>
</dbReference>
<sequence>MNTVFSIITDMPVLHPGNWYNVAVTYNGLTGTSQIFVDGKLKKEETADPGVFLSTDWSEYAGIGRPGGDPRLRGYVDEFYVFNKSLSTMEMEAVNSVCKSSVVFHAGFEQKNHNVFKDDSGLLNDVTLSVPPKFPGKKQEDPIQRWAHIVGTYNDESKRAKIYVNGNLNRVGPGSGHLSEDWDGYAGFGKHQGGMMDYDLLDEIYMFSRELSPFEIKMLYENCNFGNARMPPNTFQSVVFFGFDRDSGHTVFDDSGNENNGQMSQDANVLETKTSCGNCLVLSGGDLLLEGSHIKRKPLFSITVALWVKLETNRGEQTIFMTSNPGNPGNRHVQYLLLIIDGKVKWFHSNEKSQHDQYEFSLVEGAVRWIHKNEYEKTIFSVLTDPIITEKRWAHIVGTYNDESKRAKIYVNGNLNRVGPGSGHLSEDWDGYAGFGKHQGGMMDYDLLDEIYMFSRELSPFEIKMLYENCNFGNARMPPNTFQSVVFFGFDRDSGHTVFDDSGNENNGQMSQDANVLETKTSCGNCLVLSGGDLLLEGSHIKRKPLFSITVALWVKLETNRGEQTIFMTSNPGNPGNRHVQYLLLIIDGKVKWFHSNEKSQTVFSAETESAVVPAGTWTHISGTYTSMGGKSQIFVNGDLKKEDFTGSGTLSQDWGGRVSIGKFFRKDAGKWLEERPLYGEIDEFYMFDRALPPTEVTLLMQSCDFKRTVLHFGFEVFEKKTAFDQSGLANNGRVLDATGTPAGKCGKGLNMTAGGEIDLDGVLFNITHFREKPQKAISVTAWINLATNRGHHELFNTIGSRSTHKHDQYHLTVEDGKVVWYHHQEQDRKVFEVQTLPVVPARNWTHIAATYSAEEMLAKVYVNGKLVKERSAYGYLSQDWGHFAGVGRRFYKEDGYLRGILDNFMMFNYALDEEEIASRIARAVYWNARLMFEA</sequence>
<keyword evidence="1" id="KW-0732">Signal</keyword>
<dbReference type="InterPro" id="IPR006558">
    <property type="entry name" value="LamG-like"/>
</dbReference>
<gene>
    <name evidence="4" type="ORF">NEMVEDRAFT_v1g206995</name>
</gene>
<dbReference type="PANTHER" id="PTHR45869:SF8">
    <property type="entry name" value="LAMG-LIKE JELLYROLL FOLD DOMAIN-CONTAINING PROTEIN"/>
    <property type="match status" value="1"/>
</dbReference>
<reference evidence="4 5" key="1">
    <citation type="journal article" date="2007" name="Science">
        <title>Sea anemone genome reveals ancestral eumetazoan gene repertoire and genomic organization.</title>
        <authorList>
            <person name="Putnam N.H."/>
            <person name="Srivastava M."/>
            <person name="Hellsten U."/>
            <person name="Dirks B."/>
            <person name="Chapman J."/>
            <person name="Salamov A."/>
            <person name="Terry A."/>
            <person name="Shapiro H."/>
            <person name="Lindquist E."/>
            <person name="Kapitonov V.V."/>
            <person name="Jurka J."/>
            <person name="Genikhovich G."/>
            <person name="Grigoriev I.V."/>
            <person name="Lucas S.M."/>
            <person name="Steele R.E."/>
            <person name="Finnerty J.R."/>
            <person name="Technau U."/>
            <person name="Martindale M.Q."/>
            <person name="Rokhsar D.S."/>
        </authorList>
    </citation>
    <scope>NUCLEOTIDE SEQUENCE [LARGE SCALE GENOMIC DNA]</scope>
    <source>
        <strain evidence="5">CH2 X CH6</strain>
    </source>
</reference>
<organism evidence="4 5">
    <name type="scientific">Nematostella vectensis</name>
    <name type="common">Starlet sea anemone</name>
    <dbReference type="NCBI Taxonomy" id="45351"/>
    <lineage>
        <taxon>Eukaryota</taxon>
        <taxon>Metazoa</taxon>
        <taxon>Cnidaria</taxon>
        <taxon>Anthozoa</taxon>
        <taxon>Hexacorallia</taxon>
        <taxon>Actiniaria</taxon>
        <taxon>Edwardsiidae</taxon>
        <taxon>Nematostella</taxon>
    </lineage>
</organism>